<sequence>MKFIQHRRLGQRHYTPNERTSDTINLIYATFRSFLSSRDANISHSDSPHNCPLLPGPNEPENGPDTDRWKRRAARTTGLCPCPARQKDVCVKCRNVLWSGAFFLELVGVLGVTKGGVYYVANGRMMYGNEEVALWCLSWSILFFEAVEELGGAK</sequence>
<protein>
    <submittedName>
        <fullName evidence="3">Uncharacterized protein</fullName>
    </submittedName>
</protein>
<comment type="caution">
    <text evidence="3">The sequence shown here is derived from an EMBL/GenBank/DDBJ whole genome shotgun (WGS) entry which is preliminary data.</text>
</comment>
<dbReference type="EMBL" id="JAFNEN010000117">
    <property type="protein sequence ID" value="KAG8193620.1"/>
    <property type="molecule type" value="Genomic_DNA"/>
</dbReference>
<keyword evidence="2" id="KW-1133">Transmembrane helix</keyword>
<feature type="transmembrane region" description="Helical" evidence="2">
    <location>
        <begin position="96"/>
        <end position="120"/>
    </location>
</feature>
<keyword evidence="2" id="KW-0812">Transmembrane</keyword>
<evidence type="ECO:0000313" key="4">
    <source>
        <dbReference type="Proteomes" id="UP000827092"/>
    </source>
</evidence>
<dbReference type="Proteomes" id="UP000827092">
    <property type="component" value="Unassembled WGS sequence"/>
</dbReference>
<keyword evidence="4" id="KW-1185">Reference proteome</keyword>
<organism evidence="3 4">
    <name type="scientific">Oedothorax gibbosus</name>
    <dbReference type="NCBI Taxonomy" id="931172"/>
    <lineage>
        <taxon>Eukaryota</taxon>
        <taxon>Metazoa</taxon>
        <taxon>Ecdysozoa</taxon>
        <taxon>Arthropoda</taxon>
        <taxon>Chelicerata</taxon>
        <taxon>Arachnida</taxon>
        <taxon>Araneae</taxon>
        <taxon>Araneomorphae</taxon>
        <taxon>Entelegynae</taxon>
        <taxon>Araneoidea</taxon>
        <taxon>Linyphiidae</taxon>
        <taxon>Erigoninae</taxon>
        <taxon>Oedothorax</taxon>
    </lineage>
</organism>
<evidence type="ECO:0000256" key="1">
    <source>
        <dbReference type="SAM" id="MobiDB-lite"/>
    </source>
</evidence>
<feature type="region of interest" description="Disordered" evidence="1">
    <location>
        <begin position="43"/>
        <end position="66"/>
    </location>
</feature>
<keyword evidence="2" id="KW-0472">Membrane</keyword>
<proteinExistence type="predicted"/>
<dbReference type="AlphaFoldDB" id="A0AAV6VA55"/>
<reference evidence="3 4" key="1">
    <citation type="journal article" date="2022" name="Nat. Ecol. Evol.">
        <title>A masculinizing supergene underlies an exaggerated male reproductive morph in a spider.</title>
        <authorList>
            <person name="Hendrickx F."/>
            <person name="De Corte Z."/>
            <person name="Sonet G."/>
            <person name="Van Belleghem S.M."/>
            <person name="Kostlbacher S."/>
            <person name="Vangestel C."/>
        </authorList>
    </citation>
    <scope>NUCLEOTIDE SEQUENCE [LARGE SCALE GENOMIC DNA]</scope>
    <source>
        <strain evidence="3">W744_W776</strain>
    </source>
</reference>
<gene>
    <name evidence="3" type="ORF">JTE90_002878</name>
</gene>
<accession>A0AAV6VA55</accession>
<evidence type="ECO:0000313" key="3">
    <source>
        <dbReference type="EMBL" id="KAG8193620.1"/>
    </source>
</evidence>
<evidence type="ECO:0000256" key="2">
    <source>
        <dbReference type="SAM" id="Phobius"/>
    </source>
</evidence>
<name>A0AAV6VA55_9ARAC</name>